<dbReference type="Proteomes" id="UP000030652">
    <property type="component" value="Unassembled WGS sequence"/>
</dbReference>
<dbReference type="EMBL" id="JRYO01000058">
    <property type="protein sequence ID" value="KHE93413.1"/>
    <property type="molecule type" value="Genomic_DNA"/>
</dbReference>
<organism evidence="1 2">
    <name type="scientific">Candidatus Scalindua brodae</name>
    <dbReference type="NCBI Taxonomy" id="237368"/>
    <lineage>
        <taxon>Bacteria</taxon>
        <taxon>Pseudomonadati</taxon>
        <taxon>Planctomycetota</taxon>
        <taxon>Candidatus Brocadiia</taxon>
        <taxon>Candidatus Brocadiales</taxon>
        <taxon>Candidatus Scalinduaceae</taxon>
        <taxon>Candidatus Scalindua</taxon>
    </lineage>
</organism>
<comment type="caution">
    <text evidence="1">The sequence shown here is derived from an EMBL/GenBank/DDBJ whole genome shotgun (WGS) entry which is preliminary data.</text>
</comment>
<protein>
    <submittedName>
        <fullName evidence="1">Uncharacterized protein</fullName>
    </submittedName>
</protein>
<proteinExistence type="predicted"/>
<reference evidence="1 2" key="1">
    <citation type="submission" date="2014-10" db="EMBL/GenBank/DDBJ databases">
        <title>Draft genome of anammox bacterium scalindua brodae, obtained using differential coverage binning of sequence data from two enrichment reactors.</title>
        <authorList>
            <person name="Speth D.R."/>
            <person name="Russ L."/>
            <person name="Kartal B."/>
            <person name="Op den Camp H.J."/>
            <person name="Dutilh B.E."/>
            <person name="Jetten M.S."/>
        </authorList>
    </citation>
    <scope>NUCLEOTIDE SEQUENCE [LARGE SCALE GENOMIC DNA]</scope>
    <source>
        <strain evidence="1">RU1</strain>
    </source>
</reference>
<sequence>MKPDTCNCCKPPTGGTPIDIDNRPGLSAVAYRVGTFANFRQTMFHAISRSAELRGLSTRQSDDYAITILELWSAIADILTFYQERSANEAFLRTARLRDSVLRMARMIGYELAPGSAATALLSFTADKGKQVQVPVGLRVQSVPGQDEKPQKYETLETITVYDWLNEQMVFPAPVGTNPLARGSTAAYLSAGEDGLTIAENLVKDDRVFLFNSAGTEPVEELVVKKIEAEHEHMRVSWSSPVQGTQWDMTTKCFKLVRSFRLFGYNVQPSYPKPSPSTGIIQSWTIQEIHTGTPINNNSFAVAGGSQLHLDSRYDDLKVGTLLLLADGTTQQKLLTVTAVDQDDQTLGSVTDTVTRVTVTSAFSQINDRRQVVVHELTGPPISFWGFSYPDIIESATVYIPGSRIDVESIEIARPIEKNAYEEGYTVKLTDIEKGRQAILMDKNDVPIVSTIKKVDITGNEIVFDATHEDAETVYLLLLDRDSAMCITGLCSASLEAFQILSSTTPSLCVTIGNIGPRTITLSGPLNSVNDVASSLENALQPADTDPVFAHATVRVLDDNWLIVLPGDYVSTIKFSKTLSDDTTIVELGFDEDQTELLTGLMSGELDPVLAYTEASPQLSVRIGSLESQVIDLDVAATTLVDIANDLQSKLNVAGIAPFFKYSRVLVIDQRRVVVFPGMIGTNHQDYLKIELSPNSAITLNRSSAMLLGNVASASHGETVESEVLGDADPTIPFQKFTLKKSPVTFVPSSGEGGVDNTLQLFVNDVLWHEVNSLFGKGSAEAVYRTFINNEAEMSVRFGDGITGARPPRGRANVVARYRQGLGLEGRVCAGALKTLLDKPKGLKTVINPAGADGGADPETLDNARENAPTTVRTFDRAVSLLDFEDLARSRSEVAKAKVTWVWSRASRVVHLTIAGQNGGIFSSTALERIHAGLTTQRDPNRQLLVDNYKTIPILITATLNIDAIYVAPKVADATRSTLLEALSFESLEFAQSIHLSDVYAILQNVSGVVSVDIDLFMFKQKADVTDAGFDNFLDDRGIRRLADGTPELVQNHLWILPAQPNKVLNNPMVLSAEQASVESPSHDVIIITKGGLPG</sequence>
<evidence type="ECO:0000313" key="2">
    <source>
        <dbReference type="Proteomes" id="UP000030652"/>
    </source>
</evidence>
<accession>A0A0B0EQK2</accession>
<dbReference type="AlphaFoldDB" id="A0A0B0EQK2"/>
<gene>
    <name evidence="1" type="ORF">SCABRO_00839</name>
</gene>
<name>A0A0B0EQK2_9BACT</name>
<evidence type="ECO:0000313" key="1">
    <source>
        <dbReference type="EMBL" id="KHE93413.1"/>
    </source>
</evidence>
<dbReference type="eggNOG" id="COG3299">
    <property type="taxonomic scope" value="Bacteria"/>
</dbReference>